<sequence>MARRRKMREFGGGGLGLKWTAMSVWERGTGIERSRRELALGACSQSGGRRMTPARRKRGKRGGERGLPLCRFGKKRGGAGASRQREEGRGSVPWRLARGVAGAGR</sequence>
<protein>
    <submittedName>
        <fullName evidence="2">OSJNBb0060E08.17 protein</fullName>
    </submittedName>
</protein>
<reference evidence="3" key="1">
    <citation type="journal article" date="2005" name="Nature">
        <title>The map-based sequence of the rice genome.</title>
        <authorList>
            <consortium name="International rice genome sequencing project (IRGSP)"/>
            <person name="Matsumoto T."/>
            <person name="Wu J."/>
            <person name="Kanamori H."/>
            <person name="Katayose Y."/>
            <person name="Fujisawa M."/>
            <person name="Namiki N."/>
            <person name="Mizuno H."/>
            <person name="Yamamoto K."/>
            <person name="Antonio B.A."/>
            <person name="Baba T."/>
            <person name="Sakata K."/>
            <person name="Nagamura Y."/>
            <person name="Aoki H."/>
            <person name="Arikawa K."/>
            <person name="Arita K."/>
            <person name="Bito T."/>
            <person name="Chiden Y."/>
            <person name="Fujitsuka N."/>
            <person name="Fukunaka R."/>
            <person name="Hamada M."/>
            <person name="Harada C."/>
            <person name="Hayashi A."/>
            <person name="Hijishita S."/>
            <person name="Honda M."/>
            <person name="Hosokawa S."/>
            <person name="Ichikawa Y."/>
            <person name="Idonuma A."/>
            <person name="Iijima M."/>
            <person name="Ikeda M."/>
            <person name="Ikeno M."/>
            <person name="Ito K."/>
            <person name="Ito S."/>
            <person name="Ito T."/>
            <person name="Ito Y."/>
            <person name="Ito Y."/>
            <person name="Iwabuchi A."/>
            <person name="Kamiya K."/>
            <person name="Karasawa W."/>
            <person name="Kurita K."/>
            <person name="Katagiri S."/>
            <person name="Kikuta A."/>
            <person name="Kobayashi H."/>
            <person name="Kobayashi N."/>
            <person name="Machita K."/>
            <person name="Maehara T."/>
            <person name="Masukawa M."/>
            <person name="Mizubayashi T."/>
            <person name="Mukai Y."/>
            <person name="Nagasaki H."/>
            <person name="Nagata Y."/>
            <person name="Naito S."/>
            <person name="Nakashima M."/>
            <person name="Nakama Y."/>
            <person name="Nakamichi Y."/>
            <person name="Nakamura M."/>
            <person name="Meguro A."/>
            <person name="Negishi M."/>
            <person name="Ohta I."/>
            <person name="Ohta T."/>
            <person name="Okamoto M."/>
            <person name="Ono N."/>
            <person name="Saji S."/>
            <person name="Sakaguchi M."/>
            <person name="Sakai K."/>
            <person name="Shibata M."/>
            <person name="Shimokawa T."/>
            <person name="Song J."/>
            <person name="Takazaki Y."/>
            <person name="Terasawa K."/>
            <person name="Tsugane M."/>
            <person name="Tsuji K."/>
            <person name="Ueda S."/>
            <person name="Waki K."/>
            <person name="Yamagata H."/>
            <person name="Yamamoto M."/>
            <person name="Yamamoto S."/>
            <person name="Yamane H."/>
            <person name="Yoshiki S."/>
            <person name="Yoshihara R."/>
            <person name="Yukawa K."/>
            <person name="Zhong H."/>
            <person name="Yano M."/>
            <person name="Yuan Q."/>
            <person name="Ouyang S."/>
            <person name="Liu J."/>
            <person name="Jones K.M."/>
            <person name="Gansberger K."/>
            <person name="Moffat K."/>
            <person name="Hill J."/>
            <person name="Bera J."/>
            <person name="Fadrosh D."/>
            <person name="Jin S."/>
            <person name="Johri S."/>
            <person name="Kim M."/>
            <person name="Overton L."/>
            <person name="Reardon M."/>
            <person name="Tsitrin T."/>
            <person name="Vuong H."/>
            <person name="Weaver B."/>
            <person name="Ciecko A."/>
            <person name="Tallon L."/>
            <person name="Jackson J."/>
            <person name="Pai G."/>
            <person name="Aken S.V."/>
            <person name="Utterback T."/>
            <person name="Reidmuller S."/>
            <person name="Feldblyum T."/>
            <person name="Hsiao J."/>
            <person name="Zismann V."/>
            <person name="Iobst S."/>
            <person name="de Vazeille A.R."/>
            <person name="Buell C.R."/>
            <person name="Ying K."/>
            <person name="Li Y."/>
            <person name="Lu T."/>
            <person name="Huang Y."/>
            <person name="Zhao Q."/>
            <person name="Feng Q."/>
            <person name="Zhang L."/>
            <person name="Zhu J."/>
            <person name="Weng Q."/>
            <person name="Mu J."/>
            <person name="Lu Y."/>
            <person name="Fan D."/>
            <person name="Liu Y."/>
            <person name="Guan J."/>
            <person name="Zhang Y."/>
            <person name="Yu S."/>
            <person name="Liu X."/>
            <person name="Zhang Y."/>
            <person name="Hong G."/>
            <person name="Han B."/>
            <person name="Choisne N."/>
            <person name="Demange N."/>
            <person name="Orjeda G."/>
            <person name="Samain S."/>
            <person name="Cattolico L."/>
            <person name="Pelletier E."/>
            <person name="Couloux A."/>
            <person name="Segurens B."/>
            <person name="Wincker P."/>
            <person name="D'Hont A."/>
            <person name="Scarpelli C."/>
            <person name="Weissenbach J."/>
            <person name="Salanoubat M."/>
            <person name="Quetier F."/>
            <person name="Yu Y."/>
            <person name="Kim H.R."/>
            <person name="Rambo T."/>
            <person name="Currie J."/>
            <person name="Collura K."/>
            <person name="Luo M."/>
            <person name="Yang T."/>
            <person name="Ammiraju J.S.S."/>
            <person name="Engler F."/>
            <person name="Soderlund C."/>
            <person name="Wing R.A."/>
            <person name="Palmer L.E."/>
            <person name="de la Bastide M."/>
            <person name="Spiegel L."/>
            <person name="Nascimento L."/>
            <person name="Zutavern T."/>
            <person name="O'Shaughnessy A."/>
            <person name="Dike S."/>
            <person name="Dedhia N."/>
            <person name="Preston R."/>
            <person name="Balija V."/>
            <person name="McCombie W.R."/>
            <person name="Chow T."/>
            <person name="Chen H."/>
            <person name="Chung M."/>
            <person name="Chen C."/>
            <person name="Shaw J."/>
            <person name="Wu H."/>
            <person name="Hsiao K."/>
            <person name="Chao Y."/>
            <person name="Chu M."/>
            <person name="Cheng C."/>
            <person name="Hour A."/>
            <person name="Lee P."/>
            <person name="Lin S."/>
            <person name="Lin Y."/>
            <person name="Liou J."/>
            <person name="Liu S."/>
            <person name="Hsing Y."/>
            <person name="Raghuvanshi S."/>
            <person name="Mohanty A."/>
            <person name="Bharti A.K."/>
            <person name="Gaur A."/>
            <person name="Gupta V."/>
            <person name="Kumar D."/>
            <person name="Ravi V."/>
            <person name="Vij S."/>
            <person name="Kapur A."/>
            <person name="Khurana P."/>
            <person name="Khurana P."/>
            <person name="Khurana J.P."/>
            <person name="Tyagi A.K."/>
            <person name="Gaikwad K."/>
            <person name="Singh A."/>
            <person name="Dalal V."/>
            <person name="Srivastava S."/>
            <person name="Dixit A."/>
            <person name="Pal A.K."/>
            <person name="Ghazi I.A."/>
            <person name="Yadav M."/>
            <person name="Pandit A."/>
            <person name="Bhargava A."/>
            <person name="Sureshbabu K."/>
            <person name="Batra K."/>
            <person name="Sharma T.R."/>
            <person name="Mohapatra T."/>
            <person name="Singh N.K."/>
            <person name="Messing J."/>
            <person name="Nelson A.B."/>
            <person name="Fuks G."/>
            <person name="Kavchok S."/>
            <person name="Keizer G."/>
            <person name="Linton E."/>
            <person name="Llaca V."/>
            <person name="Song R."/>
            <person name="Tanyolac B."/>
            <person name="Young S."/>
            <person name="Ho-Il K."/>
            <person name="Hahn J.H."/>
            <person name="Sangsakoo G."/>
            <person name="Vanavichit A."/>
            <person name="de Mattos Luiz.A.T."/>
            <person name="Zimmer P.D."/>
            <person name="Malone G."/>
            <person name="Dellagostin O."/>
            <person name="de Oliveira A.C."/>
            <person name="Bevan M."/>
            <person name="Bancroft I."/>
            <person name="Minx P."/>
            <person name="Cordum H."/>
            <person name="Wilson R."/>
            <person name="Cheng Z."/>
            <person name="Jin W."/>
            <person name="Jiang J."/>
            <person name="Leong S.A."/>
            <person name="Iwama H."/>
            <person name="Gojobori T."/>
            <person name="Itoh T."/>
            <person name="Niimura Y."/>
            <person name="Fujii Y."/>
            <person name="Habara T."/>
            <person name="Sakai H."/>
            <person name="Sato Y."/>
            <person name="Wilson G."/>
            <person name="Kumar K."/>
            <person name="McCouch S."/>
            <person name="Juretic N."/>
            <person name="Hoen D."/>
            <person name="Wright S."/>
            <person name="Bruskiewich R."/>
            <person name="Bureau T."/>
            <person name="Miyao A."/>
            <person name="Hirochika H."/>
            <person name="Nishikawa T."/>
            <person name="Kadowaki K."/>
            <person name="Sugiura M."/>
            <person name="Burr B."/>
            <person name="Sasaki T."/>
        </authorList>
    </citation>
    <scope>NUCLEOTIDE SEQUENCE [LARGE SCALE GENOMIC DNA]</scope>
    <source>
        <strain evidence="3">cv. Nipponbare</strain>
    </source>
</reference>
<accession>Q7XM82</accession>
<evidence type="ECO:0000313" key="2">
    <source>
        <dbReference type="EMBL" id="CAE04754.4"/>
    </source>
</evidence>
<evidence type="ECO:0000256" key="1">
    <source>
        <dbReference type="SAM" id="MobiDB-lite"/>
    </source>
</evidence>
<organism evidence="2 3">
    <name type="scientific">Oryza sativa subsp. japonica</name>
    <name type="common">Rice</name>
    <dbReference type="NCBI Taxonomy" id="39947"/>
    <lineage>
        <taxon>Eukaryota</taxon>
        <taxon>Viridiplantae</taxon>
        <taxon>Streptophyta</taxon>
        <taxon>Embryophyta</taxon>
        <taxon>Tracheophyta</taxon>
        <taxon>Spermatophyta</taxon>
        <taxon>Magnoliopsida</taxon>
        <taxon>Liliopsida</taxon>
        <taxon>Poales</taxon>
        <taxon>Poaceae</taxon>
        <taxon>BOP clade</taxon>
        <taxon>Oryzoideae</taxon>
        <taxon>Oryzeae</taxon>
        <taxon>Oryzinae</taxon>
        <taxon>Oryza</taxon>
        <taxon>Oryza sativa</taxon>
    </lineage>
</organism>
<dbReference type="Proteomes" id="UP000000763">
    <property type="component" value="Chromosome 4"/>
</dbReference>
<dbReference type="AlphaFoldDB" id="Q7XM82"/>
<reference evidence="3" key="2">
    <citation type="journal article" date="2008" name="Nucleic Acids Res.">
        <title>The rice annotation project database (RAP-DB): 2008 update.</title>
        <authorList>
            <consortium name="The rice annotation project (RAP)"/>
        </authorList>
    </citation>
    <scope>GENOME REANNOTATION</scope>
    <source>
        <strain evidence="3">cv. Nipponbare</strain>
    </source>
</reference>
<feature type="region of interest" description="Disordered" evidence="1">
    <location>
        <begin position="44"/>
        <end position="105"/>
    </location>
</feature>
<dbReference type="EMBL" id="AL606669">
    <property type="protein sequence ID" value="CAE04754.4"/>
    <property type="molecule type" value="Genomic_DNA"/>
</dbReference>
<name>Q7XM82_ORYSJ</name>
<gene>
    <name evidence="2" type="primary">OSJNBb0060E08.17</name>
</gene>
<evidence type="ECO:0000313" key="3">
    <source>
        <dbReference type="Proteomes" id="UP000000763"/>
    </source>
</evidence>
<proteinExistence type="predicted"/>